<dbReference type="SUPFAM" id="SSF52058">
    <property type="entry name" value="L domain-like"/>
    <property type="match status" value="1"/>
</dbReference>
<dbReference type="SUPFAM" id="SSF81383">
    <property type="entry name" value="F-box domain"/>
    <property type="match status" value="1"/>
</dbReference>
<keyword evidence="3" id="KW-1185">Reference proteome</keyword>
<dbReference type="CDD" id="cd22160">
    <property type="entry name" value="F-box_AtFBL13-like"/>
    <property type="match status" value="1"/>
</dbReference>
<comment type="caution">
    <text evidence="2">The sequence shown here is derived from an EMBL/GenBank/DDBJ whole genome shotgun (WGS) entry which is preliminary data.</text>
</comment>
<dbReference type="InterPro" id="IPR001810">
    <property type="entry name" value="F-box_dom"/>
</dbReference>
<organism evidence="2 3">
    <name type="scientific">Trifolium medium</name>
    <dbReference type="NCBI Taxonomy" id="97028"/>
    <lineage>
        <taxon>Eukaryota</taxon>
        <taxon>Viridiplantae</taxon>
        <taxon>Streptophyta</taxon>
        <taxon>Embryophyta</taxon>
        <taxon>Tracheophyta</taxon>
        <taxon>Spermatophyta</taxon>
        <taxon>Magnoliopsida</taxon>
        <taxon>eudicotyledons</taxon>
        <taxon>Gunneridae</taxon>
        <taxon>Pentapetalae</taxon>
        <taxon>rosids</taxon>
        <taxon>fabids</taxon>
        <taxon>Fabales</taxon>
        <taxon>Fabaceae</taxon>
        <taxon>Papilionoideae</taxon>
        <taxon>50 kb inversion clade</taxon>
        <taxon>NPAAA clade</taxon>
        <taxon>Hologalegina</taxon>
        <taxon>IRL clade</taxon>
        <taxon>Trifolieae</taxon>
        <taxon>Trifolium</taxon>
    </lineage>
</organism>
<dbReference type="PANTHER" id="PTHR31900">
    <property type="entry name" value="F-BOX/RNI SUPERFAMILY PROTEIN-RELATED"/>
    <property type="match status" value="1"/>
</dbReference>
<protein>
    <submittedName>
        <fullName evidence="2">F-box/FBD/LRR-repeat protein</fullName>
    </submittedName>
</protein>
<dbReference type="InterPro" id="IPR050232">
    <property type="entry name" value="FBL13/AtMIF1-like"/>
</dbReference>
<sequence>MMSSSHDRSIPSEDRISSLPDSILSQILSFLPTKSAAATILLSKRWKQQPVWLSLFDLDYDDQSFKDLITLLPCPILSRAIARHKATNEIIIDVALQRGTETLDLHMVHRLKVTRSIFTCRTLTFLKLKNLCVNDLPPLVNIPLLKTLHLENVHFTTQMHIFKLLLGCPNLEELKIDHVIVRPPKKITLENKVFDECLPRLAKLVRTTMSDNLPIPFSLFSGVQILSVKSIWHVYIQVPTFHNLTQMEIFFFNFKGRSWLNKWNWMLEMLQHSPKLQDLTIHEDMEDGICEDNWQDPQVVPECLSSQLRTLLFRDWRGRQSELQFLQYVMKNSMVLHTVTVHKAKSMKLNAEYQMLRKLVMLQRGSCACKLVFD</sequence>
<name>A0A392M381_9FABA</name>
<proteinExistence type="predicted"/>
<dbReference type="Pfam" id="PF08387">
    <property type="entry name" value="FBD"/>
    <property type="match status" value="1"/>
</dbReference>
<dbReference type="Gene3D" id="3.80.10.10">
    <property type="entry name" value="Ribonuclease Inhibitor"/>
    <property type="match status" value="1"/>
</dbReference>
<dbReference type="InterPro" id="IPR006566">
    <property type="entry name" value="FBD"/>
</dbReference>
<dbReference type="Gene3D" id="1.20.1280.50">
    <property type="match status" value="1"/>
</dbReference>
<gene>
    <name evidence="2" type="ORF">A2U01_0002594</name>
</gene>
<dbReference type="PANTHER" id="PTHR31900:SF34">
    <property type="entry name" value="EMB|CAB62440.1-RELATED"/>
    <property type="match status" value="1"/>
</dbReference>
<dbReference type="InterPro" id="IPR053781">
    <property type="entry name" value="F-box_AtFBL13-like"/>
</dbReference>
<dbReference type="InterPro" id="IPR032675">
    <property type="entry name" value="LRR_dom_sf"/>
</dbReference>
<feature type="domain" description="F-box" evidence="1">
    <location>
        <begin position="13"/>
        <end position="68"/>
    </location>
</feature>
<dbReference type="Proteomes" id="UP000265520">
    <property type="component" value="Unassembled WGS sequence"/>
</dbReference>
<dbReference type="InterPro" id="IPR036047">
    <property type="entry name" value="F-box-like_dom_sf"/>
</dbReference>
<evidence type="ECO:0000313" key="3">
    <source>
        <dbReference type="Proteomes" id="UP000265520"/>
    </source>
</evidence>
<dbReference type="SMART" id="SM00579">
    <property type="entry name" value="FBD"/>
    <property type="match status" value="1"/>
</dbReference>
<dbReference type="Pfam" id="PF00646">
    <property type="entry name" value="F-box"/>
    <property type="match status" value="1"/>
</dbReference>
<accession>A0A392M381</accession>
<dbReference type="AlphaFoldDB" id="A0A392M381"/>
<evidence type="ECO:0000313" key="2">
    <source>
        <dbReference type="EMBL" id="MCH81802.1"/>
    </source>
</evidence>
<dbReference type="EMBL" id="LXQA010002786">
    <property type="protein sequence ID" value="MCH81802.1"/>
    <property type="molecule type" value="Genomic_DNA"/>
</dbReference>
<dbReference type="PROSITE" id="PS50181">
    <property type="entry name" value="FBOX"/>
    <property type="match status" value="1"/>
</dbReference>
<reference evidence="2 3" key="1">
    <citation type="journal article" date="2018" name="Front. Plant Sci.">
        <title>Red Clover (Trifolium pratense) and Zigzag Clover (T. medium) - A Picture of Genomic Similarities and Differences.</title>
        <authorList>
            <person name="Dluhosova J."/>
            <person name="Istvanek J."/>
            <person name="Nedelnik J."/>
            <person name="Repkova J."/>
        </authorList>
    </citation>
    <scope>NUCLEOTIDE SEQUENCE [LARGE SCALE GENOMIC DNA]</scope>
    <source>
        <strain evidence="3">cv. 10/8</strain>
        <tissue evidence="2">Leaf</tissue>
    </source>
</reference>
<evidence type="ECO:0000259" key="1">
    <source>
        <dbReference type="PROSITE" id="PS50181"/>
    </source>
</evidence>